<dbReference type="Proteomes" id="UP000789901">
    <property type="component" value="Unassembled WGS sequence"/>
</dbReference>
<evidence type="ECO:0000313" key="1">
    <source>
        <dbReference type="EMBL" id="CAG8823230.1"/>
    </source>
</evidence>
<comment type="caution">
    <text evidence="1">The sequence shown here is derived from an EMBL/GenBank/DDBJ whole genome shotgun (WGS) entry which is preliminary data.</text>
</comment>
<gene>
    <name evidence="1" type="ORF">GMARGA_LOCUS28287</name>
</gene>
<evidence type="ECO:0000313" key="2">
    <source>
        <dbReference type="Proteomes" id="UP000789901"/>
    </source>
</evidence>
<sequence>MFPLRNRFKKSILQQSYDIYLHAKKTSLDDFKFYNNLDYSNTDLILQTHRINDQQSEQDTDLGLGQEFDNLIYDNSEDISMCSENGFNSNVDCSSDNESELMSTNIDDLPKIFDKTKSDLNWNYECLFESFNNFTNLAMFI</sequence>
<protein>
    <submittedName>
        <fullName evidence="1">13132_t:CDS:1</fullName>
    </submittedName>
</protein>
<reference evidence="1 2" key="1">
    <citation type="submission" date="2021-06" db="EMBL/GenBank/DDBJ databases">
        <authorList>
            <person name="Kallberg Y."/>
            <person name="Tangrot J."/>
            <person name="Rosling A."/>
        </authorList>
    </citation>
    <scope>NUCLEOTIDE SEQUENCE [LARGE SCALE GENOMIC DNA]</scope>
    <source>
        <strain evidence="1 2">120-4 pot B 10/14</strain>
    </source>
</reference>
<proteinExistence type="predicted"/>
<name>A0ABN7WA18_GIGMA</name>
<keyword evidence="2" id="KW-1185">Reference proteome</keyword>
<dbReference type="EMBL" id="CAJVQB010035927">
    <property type="protein sequence ID" value="CAG8823230.1"/>
    <property type="molecule type" value="Genomic_DNA"/>
</dbReference>
<organism evidence="1 2">
    <name type="scientific">Gigaspora margarita</name>
    <dbReference type="NCBI Taxonomy" id="4874"/>
    <lineage>
        <taxon>Eukaryota</taxon>
        <taxon>Fungi</taxon>
        <taxon>Fungi incertae sedis</taxon>
        <taxon>Mucoromycota</taxon>
        <taxon>Glomeromycotina</taxon>
        <taxon>Glomeromycetes</taxon>
        <taxon>Diversisporales</taxon>
        <taxon>Gigasporaceae</taxon>
        <taxon>Gigaspora</taxon>
    </lineage>
</organism>
<accession>A0ABN7WA18</accession>